<dbReference type="EMBL" id="JACDQQ010000331">
    <property type="protein sequence ID" value="MBA0084018.1"/>
    <property type="molecule type" value="Genomic_DNA"/>
</dbReference>
<evidence type="ECO:0000313" key="2">
    <source>
        <dbReference type="Proteomes" id="UP000567293"/>
    </source>
</evidence>
<comment type="caution">
    <text evidence="1">The sequence shown here is derived from an EMBL/GenBank/DDBJ whole genome shotgun (WGS) entry which is preliminary data.</text>
</comment>
<name>A0A7V8NMG0_9BACT</name>
<reference evidence="1" key="1">
    <citation type="submission" date="2020-06" db="EMBL/GenBank/DDBJ databases">
        <title>Legume-microbial interactions unlock mineral nutrients during tropical forest succession.</title>
        <authorList>
            <person name="Epihov D.Z."/>
        </authorList>
    </citation>
    <scope>NUCLEOTIDE SEQUENCE [LARGE SCALE GENOMIC DNA]</scope>
    <source>
        <strain evidence="1">Pan2503</strain>
    </source>
</reference>
<protein>
    <submittedName>
        <fullName evidence="1">Uncharacterized protein</fullName>
    </submittedName>
</protein>
<dbReference type="AlphaFoldDB" id="A0A7V8NMG0"/>
<accession>A0A7V8NMG0</accession>
<gene>
    <name evidence="1" type="ORF">HRJ53_03395</name>
</gene>
<sequence>MILEEALLKVWHATMVENAPAVELEGQSFAVRTTPKRRLRQVDFVFHHQELRGLEQNPETASRWAQLARRGHKVMQFLSAGRYVANVVDGKVTRYGGRPSNPRPARVKPR</sequence>
<organism evidence="1 2">
    <name type="scientific">Candidatus Acidiferrum panamense</name>
    <dbReference type="NCBI Taxonomy" id="2741543"/>
    <lineage>
        <taxon>Bacteria</taxon>
        <taxon>Pseudomonadati</taxon>
        <taxon>Acidobacteriota</taxon>
        <taxon>Terriglobia</taxon>
        <taxon>Candidatus Acidiferrales</taxon>
        <taxon>Candidatus Acidiferrum</taxon>
    </lineage>
</organism>
<evidence type="ECO:0000313" key="1">
    <source>
        <dbReference type="EMBL" id="MBA0084018.1"/>
    </source>
</evidence>
<dbReference type="Proteomes" id="UP000567293">
    <property type="component" value="Unassembled WGS sequence"/>
</dbReference>
<keyword evidence="2" id="KW-1185">Reference proteome</keyword>
<proteinExistence type="predicted"/>